<dbReference type="PANTHER" id="PTHR44688">
    <property type="entry name" value="DNA-BINDING TRANSCRIPTIONAL ACTIVATOR DEVR_DOSR"/>
    <property type="match status" value="1"/>
</dbReference>
<dbReference type="PROSITE" id="PS50043">
    <property type="entry name" value="HTH_LUXR_2"/>
    <property type="match status" value="1"/>
</dbReference>
<keyword evidence="3" id="KW-0804">Transcription</keyword>
<keyword evidence="2" id="KW-0238">DNA-binding</keyword>
<organism evidence="5 6">
    <name type="scientific">Methylorubrum extorquens</name>
    <name type="common">Methylobacterium dichloromethanicum</name>
    <name type="synonym">Methylobacterium extorquens</name>
    <dbReference type="NCBI Taxonomy" id="408"/>
    <lineage>
        <taxon>Bacteria</taxon>
        <taxon>Pseudomonadati</taxon>
        <taxon>Pseudomonadota</taxon>
        <taxon>Alphaproteobacteria</taxon>
        <taxon>Hyphomicrobiales</taxon>
        <taxon>Methylobacteriaceae</taxon>
        <taxon>Methylorubrum</taxon>
    </lineage>
</organism>
<dbReference type="Proteomes" id="UP000180215">
    <property type="component" value="Unassembled WGS sequence"/>
</dbReference>
<dbReference type="InterPro" id="IPR036388">
    <property type="entry name" value="WH-like_DNA-bd_sf"/>
</dbReference>
<evidence type="ECO:0000256" key="3">
    <source>
        <dbReference type="ARBA" id="ARBA00023163"/>
    </source>
</evidence>
<protein>
    <recommendedName>
        <fullName evidence="4">HTH luxR-type domain-containing protein</fullName>
    </recommendedName>
</protein>
<evidence type="ECO:0000313" key="5">
    <source>
        <dbReference type="EMBL" id="OHV16278.1"/>
    </source>
</evidence>
<dbReference type="InterPro" id="IPR016032">
    <property type="entry name" value="Sig_transdc_resp-reg_C-effctor"/>
</dbReference>
<name>A0A1S1NZY8_METEX</name>
<reference evidence="5 6" key="1">
    <citation type="submission" date="2016-10" db="EMBL/GenBank/DDBJ databases">
        <title>Draft genome sequence of Methylobacterium extorquens CP3, a seed endophyte of Crotalaria pumila with plant growth-promoting and metal tolerance properties.</title>
        <authorList>
            <person name="Sanchez-Lopez A.S."/>
            <person name="Van Hamme J.D."/>
            <person name="Thijs S."/>
            <person name="Mcammond B.M."/>
            <person name="Stevens V."/>
            <person name="Gonzalez-Chavez M.D.C."/>
            <person name="Vangronsveld J."/>
        </authorList>
    </citation>
    <scope>NUCLEOTIDE SEQUENCE [LARGE SCALE GENOMIC DNA]</scope>
    <source>
        <strain evidence="5 6">CP3</strain>
    </source>
</reference>
<evidence type="ECO:0000256" key="1">
    <source>
        <dbReference type="ARBA" id="ARBA00023015"/>
    </source>
</evidence>
<keyword evidence="1" id="KW-0805">Transcription regulation</keyword>
<sequence>MSIELEELVDRVYEAAAVPELWPSTLSEIGKFGGGGGALLFTSQKQDFRYVASPELEGYMAEFMAGGWVAHNDRPVRLFAKQHAGFLTDLDVYTPEELDANLLFTDFLRPRGFGWGAATAITVPSGERIVFDVERAYKDGPVPADVIARLDVMRPHLARAATLSARLRLQAVQVAADVLQVVGLPAAVLGRQGQALAMNQGCEALLSTTIRDGPRFGLTDPAGDRLLAEALQALAAVALPSTRSIPIPARETEPPAVAHVLPVRRSARDLFTAASAVVVITPLAQAQLPGLSVLEGLFDLTPAEARVARSITGCRTVEQIAVEFGTSPQTVRSQLKSVMAKTGVSRQAELVSLLSGAALPWA</sequence>
<dbReference type="PANTHER" id="PTHR44688:SF16">
    <property type="entry name" value="DNA-BINDING TRANSCRIPTIONAL ACTIVATOR DEVR_DOSR"/>
    <property type="match status" value="1"/>
</dbReference>
<evidence type="ECO:0000256" key="2">
    <source>
        <dbReference type="ARBA" id="ARBA00023125"/>
    </source>
</evidence>
<gene>
    <name evidence="5" type="ORF">BK022_13270</name>
</gene>
<dbReference type="GO" id="GO:0006355">
    <property type="term" value="P:regulation of DNA-templated transcription"/>
    <property type="evidence" value="ECO:0007669"/>
    <property type="project" value="InterPro"/>
</dbReference>
<accession>A0A1S1NZY8</accession>
<dbReference type="SMART" id="SM00421">
    <property type="entry name" value="HTH_LUXR"/>
    <property type="match status" value="1"/>
</dbReference>
<dbReference type="EMBL" id="MNAO01000145">
    <property type="protein sequence ID" value="OHV16278.1"/>
    <property type="molecule type" value="Genomic_DNA"/>
</dbReference>
<feature type="domain" description="HTH luxR-type" evidence="4">
    <location>
        <begin position="293"/>
        <end position="358"/>
    </location>
</feature>
<dbReference type="GO" id="GO:0003677">
    <property type="term" value="F:DNA binding"/>
    <property type="evidence" value="ECO:0007669"/>
    <property type="project" value="UniProtKB-KW"/>
</dbReference>
<comment type="caution">
    <text evidence="5">The sequence shown here is derived from an EMBL/GenBank/DDBJ whole genome shotgun (WGS) entry which is preliminary data.</text>
</comment>
<dbReference type="AlphaFoldDB" id="A0A1S1NZY8"/>
<evidence type="ECO:0000313" key="6">
    <source>
        <dbReference type="Proteomes" id="UP000180215"/>
    </source>
</evidence>
<dbReference type="SUPFAM" id="SSF46894">
    <property type="entry name" value="C-terminal effector domain of the bipartite response regulators"/>
    <property type="match status" value="1"/>
</dbReference>
<dbReference type="Gene3D" id="1.10.10.10">
    <property type="entry name" value="Winged helix-like DNA-binding domain superfamily/Winged helix DNA-binding domain"/>
    <property type="match status" value="1"/>
</dbReference>
<proteinExistence type="predicted"/>
<dbReference type="InterPro" id="IPR000792">
    <property type="entry name" value="Tscrpt_reg_LuxR_C"/>
</dbReference>
<evidence type="ECO:0000259" key="4">
    <source>
        <dbReference type="PROSITE" id="PS50043"/>
    </source>
</evidence>